<dbReference type="EMBL" id="LR812090">
    <property type="protein sequence ID" value="CAB9493660.1"/>
    <property type="molecule type" value="Genomic_DNA"/>
</dbReference>
<evidence type="ECO:0000313" key="4">
    <source>
        <dbReference type="EMBL" id="CAB9493660.1"/>
    </source>
</evidence>
<sequence>MNKKNCAIVFSALVTACLSAAVVVGCSNTHEQDGTAKVVFSDVSEQVGLITQPNWKYGGPSVADLNQDGFYDLLLTNHDSTPVQLFMATSANGYVEHETIFPKVDLHGIAAGDYDLDGDNDILLSVGGGNGLHPSPQRMLRNDHGIFTDVTEAAGVSKLGARGRSVRWVDLDNDGDLDFLQINAAKMLNESTPRNIIFENLGNGKFDYFRSPSFEDIEAERLLITDYNNDNVPDIIAFTSYDKSTILKGNGDLTFTNTSSSVFPQNSKNYPGTITVAQADIDNDGDLDYYFARGKLYYTIANNAVSFDQKRKRLDLRDKGSKGHDGMYLHADNALTLTDFYHFPRANLLKSMPVFIGRNKRQIATPVNPVTILPTEAEGFPDKVEETGWYIGYLGNNKWRFEWNMAADLAWDLRASVIGVEKYEAQWQPQDLSVPDVLLRNDDGVLTDISNVLPNSTRDNNWGVTAGDFDNNGLADFFVYRFGELKRRVVDVMLLNQGGYIFEESVHHNATSEVGMDSHGDGGIAADFNLDGKLDILSGDDDNGKWHMYHNVTPSTENHFLLLHIGYSPNGIDPMGAKVWVKTASEQHFTLVGSPNANHSQSLLNIVHVGLGTQEVIEEVRVQWRDREVTTIKDLPADQLVKVGDNL</sequence>
<reference evidence="4 5" key="1">
    <citation type="submission" date="2020-06" db="EMBL/GenBank/DDBJ databases">
        <authorList>
            <person name="Duchaud E."/>
        </authorList>
    </citation>
    <scope>NUCLEOTIDE SEQUENCE [LARGE SCALE GENOMIC DNA]</scope>
    <source>
        <strain evidence="4">Alteromonas fortis</strain>
    </source>
</reference>
<feature type="domain" description="ASPIC/UnbV" evidence="3">
    <location>
        <begin position="575"/>
        <end position="641"/>
    </location>
</feature>
<dbReference type="InterPro" id="IPR027039">
    <property type="entry name" value="Crtac1"/>
</dbReference>
<dbReference type="Pfam" id="PF07593">
    <property type="entry name" value="UnbV_ASPIC"/>
    <property type="match status" value="1"/>
</dbReference>
<dbReference type="Gene3D" id="2.130.10.130">
    <property type="entry name" value="Integrin alpha, N-terminal"/>
    <property type="match status" value="1"/>
</dbReference>
<dbReference type="AlphaFoldDB" id="A0A6T9Y048"/>
<organism evidence="4 5">
    <name type="scientific">Alteromonas macleodii</name>
    <name type="common">Pseudoalteromonas macleodii</name>
    <dbReference type="NCBI Taxonomy" id="28108"/>
    <lineage>
        <taxon>Bacteria</taxon>
        <taxon>Pseudomonadati</taxon>
        <taxon>Pseudomonadota</taxon>
        <taxon>Gammaproteobacteria</taxon>
        <taxon>Alteromonadales</taxon>
        <taxon>Alteromonadaceae</taxon>
        <taxon>Alteromonas/Salinimonas group</taxon>
        <taxon>Alteromonas</taxon>
    </lineage>
</organism>
<dbReference type="InterPro" id="IPR013517">
    <property type="entry name" value="FG-GAP"/>
</dbReference>
<dbReference type="PROSITE" id="PS51257">
    <property type="entry name" value="PROKAR_LIPOPROTEIN"/>
    <property type="match status" value="1"/>
</dbReference>
<dbReference type="InterPro" id="IPR028994">
    <property type="entry name" value="Integrin_alpha_N"/>
</dbReference>
<feature type="signal peptide" evidence="2">
    <location>
        <begin position="1"/>
        <end position="20"/>
    </location>
</feature>
<protein>
    <submittedName>
        <fullName evidence="4">ATPase</fullName>
    </submittedName>
</protein>
<gene>
    <name evidence="4" type="ORF">ALFOR1_30585</name>
</gene>
<feature type="chain" id="PRO_5029758904" evidence="2">
    <location>
        <begin position="21"/>
        <end position="647"/>
    </location>
</feature>
<dbReference type="RefSeq" id="WP_179983161.1">
    <property type="nucleotide sequence ID" value="NZ_LR812090.1"/>
</dbReference>
<accession>A0A6T9Y048</accession>
<dbReference type="Pfam" id="PF13517">
    <property type="entry name" value="FG-GAP_3"/>
    <property type="match status" value="2"/>
</dbReference>
<name>A0A6T9Y048_ALTMA</name>
<evidence type="ECO:0000313" key="5">
    <source>
        <dbReference type="Proteomes" id="UP000509458"/>
    </source>
</evidence>
<proteinExistence type="predicted"/>
<keyword evidence="1 2" id="KW-0732">Signal</keyword>
<dbReference type="SUPFAM" id="SSF69318">
    <property type="entry name" value="Integrin alpha N-terminal domain"/>
    <property type="match status" value="2"/>
</dbReference>
<dbReference type="InterPro" id="IPR011519">
    <property type="entry name" value="UnbV_ASPIC"/>
</dbReference>
<dbReference type="Proteomes" id="UP000509458">
    <property type="component" value="Chromosome"/>
</dbReference>
<dbReference type="PANTHER" id="PTHR16026">
    <property type="entry name" value="CARTILAGE ACIDIC PROTEIN 1"/>
    <property type="match status" value="1"/>
</dbReference>
<evidence type="ECO:0000259" key="3">
    <source>
        <dbReference type="Pfam" id="PF07593"/>
    </source>
</evidence>
<evidence type="ECO:0000256" key="2">
    <source>
        <dbReference type="SAM" id="SignalP"/>
    </source>
</evidence>
<evidence type="ECO:0000256" key="1">
    <source>
        <dbReference type="ARBA" id="ARBA00022729"/>
    </source>
</evidence>
<dbReference type="PANTHER" id="PTHR16026:SF0">
    <property type="entry name" value="CARTILAGE ACIDIC PROTEIN 1"/>
    <property type="match status" value="1"/>
</dbReference>